<dbReference type="InterPro" id="IPR001048">
    <property type="entry name" value="Asp/Glu/Uridylate_kinase"/>
</dbReference>
<evidence type="ECO:0000256" key="6">
    <source>
        <dbReference type="ARBA" id="ARBA00022777"/>
    </source>
</evidence>
<dbReference type="GO" id="GO:0004349">
    <property type="term" value="F:glutamate 5-kinase activity"/>
    <property type="evidence" value="ECO:0007669"/>
    <property type="project" value="InterPro"/>
</dbReference>
<keyword evidence="1" id="KW-0963">Cytoplasm</keyword>
<dbReference type="SUPFAM" id="SSF53633">
    <property type="entry name" value="Carbamate kinase-like"/>
    <property type="match status" value="1"/>
</dbReference>
<evidence type="ECO:0000256" key="7">
    <source>
        <dbReference type="ARBA" id="ARBA00022840"/>
    </source>
</evidence>
<keyword evidence="4" id="KW-0808">Transferase</keyword>
<dbReference type="Gene3D" id="2.30.130.10">
    <property type="entry name" value="PUA domain"/>
    <property type="match status" value="1"/>
</dbReference>
<dbReference type="PANTHER" id="PTHR43654:SF1">
    <property type="entry name" value="ISOPENTENYL PHOSPHATE KINASE"/>
    <property type="match status" value="1"/>
</dbReference>
<dbReference type="InterPro" id="IPR019797">
    <property type="entry name" value="Glutamate_5-kinase_CS"/>
</dbReference>
<evidence type="ECO:0000313" key="10">
    <source>
        <dbReference type="Proteomes" id="UP000518904"/>
    </source>
</evidence>
<keyword evidence="2" id="KW-0028">Amino-acid biosynthesis</keyword>
<evidence type="ECO:0000256" key="4">
    <source>
        <dbReference type="ARBA" id="ARBA00022679"/>
    </source>
</evidence>
<keyword evidence="5" id="KW-0547">Nucleotide-binding</keyword>
<feature type="domain" description="Aspartate/glutamate/uridylate kinase" evidence="8">
    <location>
        <begin position="1"/>
        <end position="66"/>
    </location>
</feature>
<reference evidence="9 10" key="1">
    <citation type="submission" date="2020-04" db="EMBL/GenBank/DDBJ databases">
        <title>Whole-genome sequencing of Vibrio spp. from China reveals different genetic environments of blaCTX-M-14 among diverse lineages.</title>
        <authorList>
            <person name="Zheng Z."/>
            <person name="Ye L."/>
            <person name="Chen S."/>
        </authorList>
    </citation>
    <scope>NUCLEOTIDE SEQUENCE [LARGE SCALE GENOMIC DNA]</scope>
    <source>
        <strain evidence="9 10">Vb0551</strain>
    </source>
</reference>
<name>A0A7Y0XEJ2_VIBPH</name>
<comment type="caution">
    <text evidence="9">The sequence shown here is derived from an EMBL/GenBank/DDBJ whole genome shotgun (WGS) entry which is preliminary data.</text>
</comment>
<evidence type="ECO:0000256" key="1">
    <source>
        <dbReference type="ARBA" id="ARBA00022490"/>
    </source>
</evidence>
<feature type="non-terminal residue" evidence="9">
    <location>
        <position position="130"/>
    </location>
</feature>
<keyword evidence="3" id="KW-0641">Proline biosynthesis</keyword>
<evidence type="ECO:0000313" key="9">
    <source>
        <dbReference type="EMBL" id="NMU86050.1"/>
    </source>
</evidence>
<dbReference type="InterPro" id="IPR036974">
    <property type="entry name" value="PUA_sf"/>
</dbReference>
<gene>
    <name evidence="9" type="ORF">HKB16_24685</name>
</gene>
<dbReference type="AlphaFoldDB" id="A0A7Y0XEJ2"/>
<protein>
    <submittedName>
        <fullName evidence="9">Glutamate 5-kinase</fullName>
    </submittedName>
</protein>
<dbReference type="Pfam" id="PF00696">
    <property type="entry name" value="AA_kinase"/>
    <property type="match status" value="1"/>
</dbReference>
<feature type="non-terminal residue" evidence="9">
    <location>
        <position position="1"/>
    </location>
</feature>
<dbReference type="Proteomes" id="UP000518904">
    <property type="component" value="Unassembled WGS sequence"/>
</dbReference>
<dbReference type="PROSITE" id="PS00902">
    <property type="entry name" value="GLUTAMATE_5_KINASE"/>
    <property type="match status" value="1"/>
</dbReference>
<sequence>TDQKGLFTADPRKDPNAELIKEVKTIDDTLRKIAGGSGTTLGTGGMATKLQAADIARRAGIEVIIAAGSAPNVIFDSLSAEPQGTRFLPCAEALENRKRWILAGPAASGDIVIDDGAVNAVVGKGSSLLA</sequence>
<accession>A0A7Y0XEJ2</accession>
<dbReference type="Gene3D" id="3.40.1160.10">
    <property type="entry name" value="Acetylglutamate kinase-like"/>
    <property type="match status" value="1"/>
</dbReference>
<proteinExistence type="predicted"/>
<dbReference type="GO" id="GO:0005524">
    <property type="term" value="F:ATP binding"/>
    <property type="evidence" value="ECO:0007669"/>
    <property type="project" value="UniProtKB-KW"/>
</dbReference>
<keyword evidence="6 9" id="KW-0418">Kinase</keyword>
<dbReference type="FunFam" id="3.40.1160.10:FF:000006">
    <property type="entry name" value="Glutamate 5-kinase"/>
    <property type="match status" value="1"/>
</dbReference>
<keyword evidence="7" id="KW-0067">ATP-binding</keyword>
<evidence type="ECO:0000256" key="5">
    <source>
        <dbReference type="ARBA" id="ARBA00022741"/>
    </source>
</evidence>
<evidence type="ECO:0000256" key="3">
    <source>
        <dbReference type="ARBA" id="ARBA00022650"/>
    </source>
</evidence>
<dbReference type="PANTHER" id="PTHR43654">
    <property type="entry name" value="GLUTAMATE 5-KINASE"/>
    <property type="match status" value="1"/>
</dbReference>
<organism evidence="9 10">
    <name type="scientific">Vibrio parahaemolyticus</name>
    <dbReference type="NCBI Taxonomy" id="670"/>
    <lineage>
        <taxon>Bacteria</taxon>
        <taxon>Pseudomonadati</taxon>
        <taxon>Pseudomonadota</taxon>
        <taxon>Gammaproteobacteria</taxon>
        <taxon>Vibrionales</taxon>
        <taxon>Vibrionaceae</taxon>
        <taxon>Vibrio</taxon>
    </lineage>
</organism>
<evidence type="ECO:0000256" key="2">
    <source>
        <dbReference type="ARBA" id="ARBA00022605"/>
    </source>
</evidence>
<dbReference type="EMBL" id="JABCLB010002317">
    <property type="protein sequence ID" value="NMU86050.1"/>
    <property type="molecule type" value="Genomic_DNA"/>
</dbReference>
<dbReference type="GO" id="GO:0008652">
    <property type="term" value="P:amino acid biosynthetic process"/>
    <property type="evidence" value="ECO:0007669"/>
    <property type="project" value="UniProtKB-KW"/>
</dbReference>
<dbReference type="InterPro" id="IPR036393">
    <property type="entry name" value="AceGlu_kinase-like_sf"/>
</dbReference>
<dbReference type="GO" id="GO:0003723">
    <property type="term" value="F:RNA binding"/>
    <property type="evidence" value="ECO:0007669"/>
    <property type="project" value="InterPro"/>
</dbReference>
<dbReference type="PROSITE" id="PS50890">
    <property type="entry name" value="PUA"/>
    <property type="match status" value="1"/>
</dbReference>
<dbReference type="GO" id="GO:0005829">
    <property type="term" value="C:cytosol"/>
    <property type="evidence" value="ECO:0007669"/>
    <property type="project" value="TreeGrafter"/>
</dbReference>
<evidence type="ECO:0000259" key="8">
    <source>
        <dbReference type="Pfam" id="PF00696"/>
    </source>
</evidence>